<protein>
    <submittedName>
        <fullName evidence="1">Putative ankyrin repeat protein</fullName>
    </submittedName>
</protein>
<organism evidence="1">
    <name type="scientific">Moumouvirus sp. 'Monve'</name>
    <dbReference type="NCBI Taxonomy" id="1128131"/>
    <lineage>
        <taxon>Viruses</taxon>
        <taxon>Varidnaviria</taxon>
        <taxon>Bamfordvirae</taxon>
        <taxon>Nucleocytoviricota</taxon>
        <taxon>Megaviricetes</taxon>
        <taxon>Imitervirales</taxon>
        <taxon>Mimiviridae</taxon>
        <taxon>Megamimivirinae</taxon>
        <taxon>Moumouvirus</taxon>
    </lineage>
</organism>
<sequence length="292" mass="34654">MDINTKYFKIIKEDGIHFDHKYVDGLNVINGNFQEEGKCVPGRLYFTTIDHLWKFLYMGTQVVEIYLPTNDPEFKMINDTEGKYGANKIILGKKYKLDDPFTFKYLIKNGFSIQKNYILIWALERQYFYVIDYILSQIKINKCHIEIFLKYLEKYIFNGLNKLVQLIISKIGLFLSENQLNDLVLSTLDYNKIELLPIFFGYIKNTHTFTVLFNRLVGLNNLSMIKNLISSGADYINNFNFACLESIRSNNFEQLKFLFSLKKINEQQIMKFLNYAMIYQRIEIIDYLLEYN</sequence>
<evidence type="ECO:0000313" key="1">
    <source>
        <dbReference type="EMBL" id="AEX63177.1"/>
    </source>
</evidence>
<accession>H2EFB2</accession>
<proteinExistence type="predicted"/>
<dbReference type="EMBL" id="JN885999">
    <property type="protein sequence ID" value="AEX63177.1"/>
    <property type="molecule type" value="Genomic_DNA"/>
</dbReference>
<name>H2EFB2_9VIRU</name>
<reference evidence="1" key="1">
    <citation type="submission" date="2011-10" db="EMBL/GenBank/DDBJ databases">
        <title>Provirophages and transpovirons: unique mobilome of giant viruses.</title>
        <authorList>
            <person name="Desnues C."/>
            <person name="LaScola B."/>
            <person name="Yutin N."/>
            <person name="Fournous G."/>
            <person name="Koonin E."/>
            <person name="Raoult D."/>
        </authorList>
    </citation>
    <scope>NUCLEOTIDE SEQUENCE</scope>
    <source>
        <strain evidence="1">Mv13-mv</strain>
    </source>
</reference>
<dbReference type="SUPFAM" id="SSF48403">
    <property type="entry name" value="Ankyrin repeat"/>
    <property type="match status" value="1"/>
</dbReference>
<gene>
    <name evidence="1" type="ORF">mv_R975</name>
</gene>
<dbReference type="InterPro" id="IPR036770">
    <property type="entry name" value="Ankyrin_rpt-contain_sf"/>
</dbReference>